<keyword evidence="3" id="KW-0677">Repeat</keyword>
<dbReference type="Gene3D" id="1.25.40.10">
    <property type="entry name" value="Tetratricopeptide repeat domain"/>
    <property type="match status" value="1"/>
</dbReference>
<dbReference type="PANTHER" id="PTHR16263">
    <property type="entry name" value="TETRATRICOPEPTIDE REPEAT PROTEIN 38"/>
    <property type="match status" value="1"/>
</dbReference>
<keyword evidence="6" id="KW-1185">Reference proteome</keyword>
<dbReference type="AlphaFoldDB" id="A0A193GLV3"/>
<organism evidence="5 6">
    <name type="scientific">Bordetella flabilis</name>
    <dbReference type="NCBI Taxonomy" id="463014"/>
    <lineage>
        <taxon>Bacteria</taxon>
        <taxon>Pseudomonadati</taxon>
        <taxon>Pseudomonadota</taxon>
        <taxon>Betaproteobacteria</taxon>
        <taxon>Burkholderiales</taxon>
        <taxon>Alcaligenaceae</taxon>
        <taxon>Bordetella</taxon>
    </lineage>
</organism>
<evidence type="ECO:0000313" key="5">
    <source>
        <dbReference type="EMBL" id="ANN80548.1"/>
    </source>
</evidence>
<dbReference type="PANTHER" id="PTHR16263:SF4">
    <property type="entry name" value="TETRATRICOPEPTIDE REPEAT PROTEIN 38"/>
    <property type="match status" value="1"/>
</dbReference>
<evidence type="ECO:0000256" key="4">
    <source>
        <dbReference type="ARBA" id="ARBA00022803"/>
    </source>
</evidence>
<dbReference type="OrthoDB" id="9815900at2"/>
<keyword evidence="5" id="KW-0413">Isomerase</keyword>
<dbReference type="SUPFAM" id="SSF48452">
    <property type="entry name" value="TPR-like"/>
    <property type="match status" value="1"/>
</dbReference>
<dbReference type="CDD" id="cd05804">
    <property type="entry name" value="StaR_like"/>
    <property type="match status" value="1"/>
</dbReference>
<reference evidence="5 6" key="1">
    <citation type="submission" date="2016-06" db="EMBL/GenBank/DDBJ databases">
        <title>Complete genome sequences of Bordetella bronchialis and Bordetella flabilis.</title>
        <authorList>
            <person name="LiPuma J.J."/>
            <person name="Spilker T."/>
        </authorList>
    </citation>
    <scope>NUCLEOTIDE SEQUENCE [LARGE SCALE GENOMIC DNA]</scope>
    <source>
        <strain evidence="5 6">AU10664</strain>
    </source>
</reference>
<dbReference type="Proteomes" id="UP000091926">
    <property type="component" value="Chromosome"/>
</dbReference>
<dbReference type="RefSeq" id="WP_066665495.1">
    <property type="nucleotide sequence ID" value="NZ_CBCSCL010000030.1"/>
</dbReference>
<accession>A0A193GLV3</accession>
<name>A0A193GLV3_9BORD</name>
<evidence type="ECO:0000256" key="2">
    <source>
        <dbReference type="ARBA" id="ARBA00019992"/>
    </source>
</evidence>
<dbReference type="KEGG" id="bfz:BAU07_16355"/>
<dbReference type="STRING" id="463014.BAU07_16355"/>
<dbReference type="EMBL" id="CP016172">
    <property type="protein sequence ID" value="ANN80548.1"/>
    <property type="molecule type" value="Genomic_DNA"/>
</dbReference>
<keyword evidence="4" id="KW-0802">TPR repeat</keyword>
<evidence type="ECO:0000313" key="6">
    <source>
        <dbReference type="Proteomes" id="UP000091926"/>
    </source>
</evidence>
<evidence type="ECO:0000256" key="1">
    <source>
        <dbReference type="ARBA" id="ARBA00005857"/>
    </source>
</evidence>
<proteinExistence type="inferred from homology"/>
<protein>
    <recommendedName>
        <fullName evidence="2">Tetratricopeptide repeat protein 38</fullName>
    </recommendedName>
</protein>
<dbReference type="GO" id="GO:0016853">
    <property type="term" value="F:isomerase activity"/>
    <property type="evidence" value="ECO:0007669"/>
    <property type="project" value="UniProtKB-KW"/>
</dbReference>
<dbReference type="InterPro" id="IPR011990">
    <property type="entry name" value="TPR-like_helical_dom_sf"/>
</dbReference>
<sequence>MALTDSRGNPVSTHNPRSLERYEAAQSLLHGYYGDPLGVIDAALAEDPAFVMGHVMRAGMMITASDKCVEPMLRESVQAAESLHAIANERERRHTAAARAWLDGDLEMSLRRYADILIDHPRDTLALQVGHIGDFLLGRSAMLRDRVAGILPAWDIRMPDFGYVLGMHAFGLEETNLYEEAEAQGRRALDMNRRDPWAIHAVAHVMEMQGRIDDGIAWLTSRRDDWASDNMMAVHNWWHLALFHLDHDEVQQVLAMYDQRLREEAAGQVLDLIDASAMLWRLMLRGLDVTPRWRDLAGVWQARGGAGYYAFNDVHALMAYLGAGDSQAARALIETMEAAAQGAGTNAMMTREIGLPVAHALLAFVQEDYGRTVALLRDLRLITHRFGGSHAQRDVLVLTLIEAALRDGARNLAKALTAERMALKPASQGNRRLAARAADL</sequence>
<dbReference type="InterPro" id="IPR033891">
    <property type="entry name" value="TTC38"/>
</dbReference>
<gene>
    <name evidence="5" type="ORF">BAU07_16355</name>
</gene>
<evidence type="ECO:0000256" key="3">
    <source>
        <dbReference type="ARBA" id="ARBA00022737"/>
    </source>
</evidence>
<comment type="similarity">
    <text evidence="1">Belongs to the TTC38 family.</text>
</comment>